<dbReference type="RefSeq" id="WP_028155986.1">
    <property type="nucleotide sequence ID" value="NZ_JANUDC010000001.1"/>
</dbReference>
<dbReference type="CDD" id="cd00077">
    <property type="entry name" value="HDc"/>
    <property type="match status" value="1"/>
</dbReference>
<dbReference type="GO" id="GO:0016787">
    <property type="term" value="F:hydrolase activity"/>
    <property type="evidence" value="ECO:0007669"/>
    <property type="project" value="UniProtKB-KW"/>
</dbReference>
<evidence type="ECO:0000259" key="1">
    <source>
        <dbReference type="Pfam" id="PF01966"/>
    </source>
</evidence>
<protein>
    <submittedName>
        <fullName evidence="2">Phosphohydrolase</fullName>
    </submittedName>
</protein>
<dbReference type="Gene3D" id="1.10.3210.10">
    <property type="entry name" value="Hypothetical protein af1432"/>
    <property type="match status" value="1"/>
</dbReference>
<dbReference type="Proteomes" id="UP000030377">
    <property type="component" value="Unassembled WGS sequence"/>
</dbReference>
<gene>
    <name evidence="2" type="ORF">MA20_37495</name>
</gene>
<accession>A0A0A3XKX7</accession>
<sequence>MTNVISGVKIPDSKLAREAAELVRSYEDEMLFNHSVRVYVFGAMKGLRQKLKFDAELLYVAALFHDLGLVDHYHTATKRFEVDGADAARDFLRARGIAEPQADLVWEAIALHTTPGIPQYMRPEIALTNAGVLVDVVGVGYDDYTPEQRDQVISAFPRGDFKNAFLKVQTCSALKKPQTTFGTVNFDYIEDHDPSFRKPNACTRIRNTPWQS</sequence>
<name>A0A0A3XKX7_BRAJP</name>
<dbReference type="SUPFAM" id="SSF109604">
    <property type="entry name" value="HD-domain/PDEase-like"/>
    <property type="match status" value="1"/>
</dbReference>
<dbReference type="InterPro" id="IPR003607">
    <property type="entry name" value="HD/PDEase_dom"/>
</dbReference>
<feature type="domain" description="HD" evidence="1">
    <location>
        <begin position="32"/>
        <end position="119"/>
    </location>
</feature>
<dbReference type="Pfam" id="PF01966">
    <property type="entry name" value="HD"/>
    <property type="match status" value="1"/>
</dbReference>
<dbReference type="InterPro" id="IPR006674">
    <property type="entry name" value="HD_domain"/>
</dbReference>
<evidence type="ECO:0000313" key="3">
    <source>
        <dbReference type="Proteomes" id="UP000030377"/>
    </source>
</evidence>
<dbReference type="EMBL" id="JRPN01000028">
    <property type="protein sequence ID" value="KGT75032.1"/>
    <property type="molecule type" value="Genomic_DNA"/>
</dbReference>
<dbReference type="AlphaFoldDB" id="A0A0A3XKX7"/>
<dbReference type="PANTHER" id="PTHR35569:SF1">
    <property type="entry name" value="CYANAMIDE HYDRATASE DDI2-RELATED"/>
    <property type="match status" value="1"/>
</dbReference>
<dbReference type="PANTHER" id="PTHR35569">
    <property type="entry name" value="CYANAMIDE HYDRATASE DDI2-RELATED"/>
    <property type="match status" value="1"/>
</dbReference>
<organism evidence="2 3">
    <name type="scientific">Bradyrhizobium japonicum</name>
    <dbReference type="NCBI Taxonomy" id="375"/>
    <lineage>
        <taxon>Bacteria</taxon>
        <taxon>Pseudomonadati</taxon>
        <taxon>Pseudomonadota</taxon>
        <taxon>Alphaproteobacteria</taxon>
        <taxon>Hyphomicrobiales</taxon>
        <taxon>Nitrobacteraceae</taxon>
        <taxon>Bradyrhizobium</taxon>
    </lineage>
</organism>
<reference evidence="2 3" key="1">
    <citation type="submission" date="2014-09" db="EMBL/GenBank/DDBJ databases">
        <title>Draft genome of Bradyrhizobium japonicum Is-34.</title>
        <authorList>
            <person name="Tsurumaru H."/>
            <person name="Yamakawa T."/>
            <person name="Hashimoto S."/>
            <person name="Okizaki K."/>
            <person name="Kanesaki Y."/>
            <person name="Yoshikawa H."/>
            <person name="Yajima S."/>
        </authorList>
    </citation>
    <scope>NUCLEOTIDE SEQUENCE [LARGE SCALE GENOMIC DNA]</scope>
    <source>
        <strain evidence="2 3">Is-34</strain>
    </source>
</reference>
<evidence type="ECO:0000313" key="2">
    <source>
        <dbReference type="EMBL" id="KGT75032.1"/>
    </source>
</evidence>
<comment type="caution">
    <text evidence="2">The sequence shown here is derived from an EMBL/GenBank/DDBJ whole genome shotgun (WGS) entry which is preliminary data.</text>
</comment>
<dbReference type="STRING" id="375.BKD09_RS25185"/>
<keyword evidence="2" id="KW-0378">Hydrolase</keyword>
<proteinExistence type="predicted"/>